<dbReference type="InterPro" id="IPR029058">
    <property type="entry name" value="AB_hydrolase_fold"/>
</dbReference>
<accession>A0AAD8A361</accession>
<evidence type="ECO:0000256" key="2">
    <source>
        <dbReference type="ARBA" id="ARBA00022487"/>
    </source>
</evidence>
<reference evidence="6" key="1">
    <citation type="journal article" date="2023" name="IScience">
        <title>Live-bearing cockroach genome reveals convergent evolutionary mechanisms linked to viviparity in insects and beyond.</title>
        <authorList>
            <person name="Fouks B."/>
            <person name="Harrison M.C."/>
            <person name="Mikhailova A.A."/>
            <person name="Marchal E."/>
            <person name="English S."/>
            <person name="Carruthers M."/>
            <person name="Jennings E.C."/>
            <person name="Chiamaka E.L."/>
            <person name="Frigard R.A."/>
            <person name="Pippel M."/>
            <person name="Attardo G.M."/>
            <person name="Benoit J.B."/>
            <person name="Bornberg-Bauer E."/>
            <person name="Tobe S.S."/>
        </authorList>
    </citation>
    <scope>NUCLEOTIDE SEQUENCE</scope>
    <source>
        <strain evidence="6">Stay&amp;Tobe</strain>
    </source>
</reference>
<dbReference type="AlphaFoldDB" id="A0AAD8A361"/>
<evidence type="ECO:0000313" key="7">
    <source>
        <dbReference type="Proteomes" id="UP001233999"/>
    </source>
</evidence>
<evidence type="ECO:0000256" key="1">
    <source>
        <dbReference type="ARBA" id="ARBA00005964"/>
    </source>
</evidence>
<dbReference type="Gene3D" id="3.40.50.1820">
    <property type="entry name" value="alpha/beta hydrolase"/>
    <property type="match status" value="1"/>
</dbReference>
<dbReference type="InterPro" id="IPR002018">
    <property type="entry name" value="CarbesteraseB"/>
</dbReference>
<reference evidence="6" key="2">
    <citation type="submission" date="2023-05" db="EMBL/GenBank/DDBJ databases">
        <authorList>
            <person name="Fouks B."/>
        </authorList>
    </citation>
    <scope>NUCLEOTIDE SEQUENCE</scope>
    <source>
        <strain evidence="6">Stay&amp;Tobe</strain>
        <tissue evidence="6">Testes</tissue>
    </source>
</reference>
<keyword evidence="7" id="KW-1185">Reference proteome</keyword>
<gene>
    <name evidence="6" type="ORF">L9F63_001809</name>
</gene>
<comment type="similarity">
    <text evidence="1">Belongs to the type-B carboxylesterase/lipase family.</text>
</comment>
<proteinExistence type="inferred from homology"/>
<evidence type="ECO:0000256" key="3">
    <source>
        <dbReference type="ARBA" id="ARBA00022801"/>
    </source>
</evidence>
<dbReference type="SUPFAM" id="SSF53474">
    <property type="entry name" value="alpha/beta-Hydrolases"/>
    <property type="match status" value="1"/>
</dbReference>
<sequence length="329" mass="37689">LFYAAISQSGSVFMPWVLPPEQPLLKAKLQARAFHCSTNDPISIIKCLRRVDARDLVRNEVSMWQPVVETVSETNPEPFLTAAPLHLVRTGDFYKVPWLIGSTAQDGAFFGARKISSQMELAQFNYNLNAEGPKEFFLDLSVNRSLIPEIWDKIKQFYFSSMNNASAEELIKLYTDRYVVHAVHKAVSLHSTAGHEPIYRYNFAYRGLYSFVDLAEIGNKPENLGVVHMDDLIYLIPMPVFNIWPPGHPDRDVRELMITLWTNFATYGNPTPHGQWEPLGINNRSYLEIGHDESKPGLYGVKPIKLKIKQGLYEERMKFWDSLPLKENL</sequence>
<dbReference type="EMBL" id="JASPKZ010003861">
    <property type="protein sequence ID" value="KAJ9591664.1"/>
    <property type="molecule type" value="Genomic_DNA"/>
</dbReference>
<keyword evidence="3" id="KW-0378">Hydrolase</keyword>
<dbReference type="PANTHER" id="PTHR43142">
    <property type="entry name" value="CARBOXYLIC ESTER HYDROLASE"/>
    <property type="match status" value="1"/>
</dbReference>
<dbReference type="Proteomes" id="UP001233999">
    <property type="component" value="Unassembled WGS sequence"/>
</dbReference>
<keyword evidence="4" id="KW-0325">Glycoprotein</keyword>
<protein>
    <recommendedName>
        <fullName evidence="5">Carboxylesterase type B domain-containing protein</fullName>
    </recommendedName>
</protein>
<keyword evidence="2" id="KW-0719">Serine esterase</keyword>
<organism evidence="6 7">
    <name type="scientific">Diploptera punctata</name>
    <name type="common">Pacific beetle cockroach</name>
    <dbReference type="NCBI Taxonomy" id="6984"/>
    <lineage>
        <taxon>Eukaryota</taxon>
        <taxon>Metazoa</taxon>
        <taxon>Ecdysozoa</taxon>
        <taxon>Arthropoda</taxon>
        <taxon>Hexapoda</taxon>
        <taxon>Insecta</taxon>
        <taxon>Pterygota</taxon>
        <taxon>Neoptera</taxon>
        <taxon>Polyneoptera</taxon>
        <taxon>Dictyoptera</taxon>
        <taxon>Blattodea</taxon>
        <taxon>Blaberoidea</taxon>
        <taxon>Blaberidae</taxon>
        <taxon>Diplopterinae</taxon>
        <taxon>Diploptera</taxon>
    </lineage>
</organism>
<dbReference type="GO" id="GO:0052689">
    <property type="term" value="F:carboxylic ester hydrolase activity"/>
    <property type="evidence" value="ECO:0007669"/>
    <property type="project" value="UniProtKB-KW"/>
</dbReference>
<dbReference type="Pfam" id="PF00135">
    <property type="entry name" value="COesterase"/>
    <property type="match status" value="1"/>
</dbReference>
<dbReference type="PANTHER" id="PTHR43142:SF1">
    <property type="entry name" value="CARBOXYLIC ESTER HYDROLASE"/>
    <property type="match status" value="1"/>
</dbReference>
<comment type="caution">
    <text evidence="6">The sequence shown here is derived from an EMBL/GenBank/DDBJ whole genome shotgun (WGS) entry which is preliminary data.</text>
</comment>
<evidence type="ECO:0000313" key="6">
    <source>
        <dbReference type="EMBL" id="KAJ9591664.1"/>
    </source>
</evidence>
<name>A0AAD8A361_DIPPU</name>
<feature type="non-terminal residue" evidence="6">
    <location>
        <position position="1"/>
    </location>
</feature>
<feature type="domain" description="Carboxylesterase type B" evidence="5">
    <location>
        <begin position="1"/>
        <end position="320"/>
    </location>
</feature>
<evidence type="ECO:0000256" key="4">
    <source>
        <dbReference type="ARBA" id="ARBA00023180"/>
    </source>
</evidence>
<evidence type="ECO:0000259" key="5">
    <source>
        <dbReference type="Pfam" id="PF00135"/>
    </source>
</evidence>